<keyword evidence="2" id="KW-1185">Reference proteome</keyword>
<organism evidence="1 2">
    <name type="scientific">Lentisphaera araneosa HTCC2155</name>
    <dbReference type="NCBI Taxonomy" id="313628"/>
    <lineage>
        <taxon>Bacteria</taxon>
        <taxon>Pseudomonadati</taxon>
        <taxon>Lentisphaerota</taxon>
        <taxon>Lentisphaeria</taxon>
        <taxon>Lentisphaerales</taxon>
        <taxon>Lentisphaeraceae</taxon>
        <taxon>Lentisphaera</taxon>
    </lineage>
</organism>
<gene>
    <name evidence="1" type="ORF">LNTAR_16578</name>
</gene>
<dbReference type="AlphaFoldDB" id="A6DQD0"/>
<accession>A6DQD0</accession>
<evidence type="ECO:0000313" key="1">
    <source>
        <dbReference type="EMBL" id="EDM26181.1"/>
    </source>
</evidence>
<dbReference type="Proteomes" id="UP000004947">
    <property type="component" value="Unassembled WGS sequence"/>
</dbReference>
<name>A6DQD0_9BACT</name>
<dbReference type="STRING" id="313628.LNTAR_16578"/>
<sequence length="103" mass="12493">MDIMNKWTRTDPAKAAKWLDDSNSRDNVKVVEHFLETAAWRDPALASKWVDRLPDRRDKRYHVKQIYQHWVSHDKQRADEFLSRHKGMDYLRKDLEKLKKPSF</sequence>
<dbReference type="EMBL" id="ABCK01000019">
    <property type="protein sequence ID" value="EDM26181.1"/>
    <property type="molecule type" value="Genomic_DNA"/>
</dbReference>
<evidence type="ECO:0000313" key="2">
    <source>
        <dbReference type="Proteomes" id="UP000004947"/>
    </source>
</evidence>
<protein>
    <submittedName>
        <fullName evidence="1">Uncharacterized protein</fullName>
    </submittedName>
</protein>
<comment type="caution">
    <text evidence="1">The sequence shown here is derived from an EMBL/GenBank/DDBJ whole genome shotgun (WGS) entry which is preliminary data.</text>
</comment>
<reference evidence="1 2" key="1">
    <citation type="journal article" date="2010" name="J. Bacteriol.">
        <title>Genome sequence of Lentisphaera araneosa HTCC2155T, the type species of the order Lentisphaerales in the phylum Lentisphaerae.</title>
        <authorList>
            <person name="Thrash J.C."/>
            <person name="Cho J.C."/>
            <person name="Vergin K.L."/>
            <person name="Morris R.M."/>
            <person name="Giovannoni S.J."/>
        </authorList>
    </citation>
    <scope>NUCLEOTIDE SEQUENCE [LARGE SCALE GENOMIC DNA]</scope>
    <source>
        <strain evidence="1 2">HTCC2155</strain>
    </source>
</reference>
<proteinExistence type="predicted"/>